<proteinExistence type="inferred from homology"/>
<dbReference type="Pfam" id="PF00583">
    <property type="entry name" value="Acetyltransf_1"/>
    <property type="match status" value="1"/>
</dbReference>
<keyword evidence="4" id="KW-0119">Carbohydrate metabolism</keyword>
<dbReference type="OrthoDB" id="47059at2759"/>
<keyword evidence="2" id="KW-0378">Hydrolase</keyword>
<dbReference type="PANTHER" id="PTHR30480:SF16">
    <property type="entry name" value="GLYCOSIDE HYDROLASE FAMILY 3 DOMAIN PROTEIN"/>
    <property type="match status" value="1"/>
</dbReference>
<dbReference type="SUPFAM" id="SSF51445">
    <property type="entry name" value="(Trans)glycosidases"/>
    <property type="match status" value="1"/>
</dbReference>
<sequence>MAVTEDRARRIIGQLFIVGFHGQTADENIKRLIRAPCYVGQIILFQRNVRDAHQLSALTAELQRIAKDAGHTHPLTIGIDQENGLVTRIPPPIAAQLPGSMTLGATKSPQDAYNVGRATAKALRAFGINMNYAPVCDVNNNPSNPVIGVRSFSDDPNAVAALAAANLNGLREEGVIPCVKHFPGHGDTAVDSHYGLPVIQKSWHGMEQCELLPFRRAVVEKVPAVMTAHIIIGNSKLPATLDPIILQSLREDLKFTGVIVSDCLEMNAIRTECGGTVQGAVTALKAGCDSVMICHTIDLQTGALDAVFNAAKNDQGLMGRLRESHGRVSAFNQEKFTLDPETSKRFAYASIDDLASVDQSNSEIAAAVYTRSTTLVRARPGLLPLNGKQRLVLISPGGKHVTSGVVEYGDIESESPRTPPSFFDVLKSYNTAVEHLIFYEDGTNGEEILRVAANADAVILATKNARLAPYQKDMATKLSGSTKKLIVVATCDPYDFLHDEPIETYLTIYEPTSSAFKAAADVLFGTSSAKGQLPVQQPQLPHEVRNFSSLDDQDQTVSLWHEALPGYQVPKSHLVDLLNRPRGNHFVAHQGSAIIGFVATFIQPPQPSKASDPPKGLITAVLVSPSRQNTGIGTALLQHAKNFLCSQGCISISIGSTFPRFFPGLPTDIEKPHHDWFLRRGFIPARGATARGELARDLCIDLVQEVPNPGITSRLSRAAEKGITLRPWTKDGEAECLAKQHANFGGYSGWVEGYEALAAAALHAQVMVAHAADGSQIAWTMMLEPGTPVFLPDLAFPPLLGEKTGLIACVGVDKDKREGGVGLALVAAALEDLKRRGAEKCFIDWVTLVGWYEKLGLKTWREYLAVEWRKAGSSAA</sequence>
<evidence type="ECO:0000256" key="5">
    <source>
        <dbReference type="ARBA" id="ARBA00023295"/>
    </source>
</evidence>
<dbReference type="Gene3D" id="3.40.50.1700">
    <property type="entry name" value="Glycoside hydrolase family 3 C-terminal domain"/>
    <property type="match status" value="1"/>
</dbReference>
<dbReference type="Pfam" id="PF00933">
    <property type="entry name" value="Glyco_hydro_3"/>
    <property type="match status" value="1"/>
</dbReference>
<evidence type="ECO:0000256" key="4">
    <source>
        <dbReference type="ARBA" id="ARBA00023277"/>
    </source>
</evidence>
<keyword evidence="6" id="KW-0624">Polysaccharide degradation</keyword>
<dbReference type="InterPro" id="IPR036881">
    <property type="entry name" value="Glyco_hydro_3_C_sf"/>
</dbReference>
<evidence type="ECO:0000259" key="7">
    <source>
        <dbReference type="PROSITE" id="PS51186"/>
    </source>
</evidence>
<dbReference type="SUPFAM" id="SSF55729">
    <property type="entry name" value="Acyl-CoA N-acyltransferases (Nat)"/>
    <property type="match status" value="2"/>
</dbReference>
<evidence type="ECO:0000256" key="3">
    <source>
        <dbReference type="ARBA" id="ARBA00023180"/>
    </source>
</evidence>
<dbReference type="InterPro" id="IPR050226">
    <property type="entry name" value="NagZ_Beta-hexosaminidase"/>
</dbReference>
<dbReference type="Gene3D" id="3.20.20.300">
    <property type="entry name" value="Glycoside hydrolase, family 3, N-terminal domain"/>
    <property type="match status" value="1"/>
</dbReference>
<dbReference type="GO" id="GO:0000272">
    <property type="term" value="P:polysaccharide catabolic process"/>
    <property type="evidence" value="ECO:0007669"/>
    <property type="project" value="UniProtKB-KW"/>
</dbReference>
<dbReference type="PANTHER" id="PTHR30480">
    <property type="entry name" value="BETA-HEXOSAMINIDASE-RELATED"/>
    <property type="match status" value="1"/>
</dbReference>
<protein>
    <recommendedName>
        <fullName evidence="7">N-acetyltransferase domain-containing protein</fullName>
    </recommendedName>
</protein>
<evidence type="ECO:0000256" key="1">
    <source>
        <dbReference type="ARBA" id="ARBA00005336"/>
    </source>
</evidence>
<keyword evidence="9" id="KW-1185">Reference proteome</keyword>
<dbReference type="InterPro" id="IPR000182">
    <property type="entry name" value="GNAT_dom"/>
</dbReference>
<gene>
    <name evidence="8" type="ORF">GTA08_BOTSDO04817</name>
</gene>
<comment type="similarity">
    <text evidence="1">Belongs to the glycosyl hydrolase 3 family.</text>
</comment>
<dbReference type="Gene3D" id="3.40.630.30">
    <property type="match status" value="2"/>
</dbReference>
<dbReference type="GO" id="GO:0004553">
    <property type="term" value="F:hydrolase activity, hydrolyzing O-glycosyl compounds"/>
    <property type="evidence" value="ECO:0007669"/>
    <property type="project" value="InterPro"/>
</dbReference>
<dbReference type="InterPro" id="IPR036962">
    <property type="entry name" value="Glyco_hydro_3_N_sf"/>
</dbReference>
<keyword evidence="3" id="KW-0325">Glycoprotein</keyword>
<dbReference type="GO" id="GO:0016747">
    <property type="term" value="F:acyltransferase activity, transferring groups other than amino-acyl groups"/>
    <property type="evidence" value="ECO:0007669"/>
    <property type="project" value="InterPro"/>
</dbReference>
<dbReference type="SUPFAM" id="SSF52279">
    <property type="entry name" value="Beta-D-glucan exohydrolase, C-terminal domain"/>
    <property type="match status" value="1"/>
</dbReference>
<dbReference type="EMBL" id="WWBZ02000022">
    <property type="protein sequence ID" value="KAF4307825.1"/>
    <property type="molecule type" value="Genomic_DNA"/>
</dbReference>
<keyword evidence="5" id="KW-0326">Glycosidase</keyword>
<dbReference type="GO" id="GO:0009254">
    <property type="term" value="P:peptidoglycan turnover"/>
    <property type="evidence" value="ECO:0007669"/>
    <property type="project" value="TreeGrafter"/>
</dbReference>
<accession>A0A8H4N3M3</accession>
<evidence type="ECO:0000256" key="2">
    <source>
        <dbReference type="ARBA" id="ARBA00022801"/>
    </source>
</evidence>
<organism evidence="8 9">
    <name type="scientific">Botryosphaeria dothidea</name>
    <dbReference type="NCBI Taxonomy" id="55169"/>
    <lineage>
        <taxon>Eukaryota</taxon>
        <taxon>Fungi</taxon>
        <taxon>Dikarya</taxon>
        <taxon>Ascomycota</taxon>
        <taxon>Pezizomycotina</taxon>
        <taxon>Dothideomycetes</taxon>
        <taxon>Dothideomycetes incertae sedis</taxon>
        <taxon>Botryosphaeriales</taxon>
        <taxon>Botryosphaeriaceae</taxon>
        <taxon>Botryosphaeria</taxon>
    </lineage>
</organism>
<evidence type="ECO:0000256" key="6">
    <source>
        <dbReference type="ARBA" id="ARBA00023326"/>
    </source>
</evidence>
<dbReference type="InterPro" id="IPR017853">
    <property type="entry name" value="GH"/>
</dbReference>
<dbReference type="Proteomes" id="UP000572817">
    <property type="component" value="Unassembled WGS sequence"/>
</dbReference>
<name>A0A8H4N3M3_9PEZI</name>
<evidence type="ECO:0000313" key="8">
    <source>
        <dbReference type="EMBL" id="KAF4307825.1"/>
    </source>
</evidence>
<dbReference type="InterPro" id="IPR002772">
    <property type="entry name" value="Glyco_hydro_3_C"/>
</dbReference>
<feature type="domain" description="N-acetyltransferase" evidence="7">
    <location>
        <begin position="542"/>
        <end position="699"/>
    </location>
</feature>
<dbReference type="InterPro" id="IPR001764">
    <property type="entry name" value="Glyco_hydro_3_N"/>
</dbReference>
<reference evidence="8" key="1">
    <citation type="submission" date="2020-04" db="EMBL/GenBank/DDBJ databases">
        <title>Genome Assembly and Annotation of Botryosphaeria dothidea sdau 11-99, a Latent Pathogen of Apple Fruit Ring Rot in China.</title>
        <authorList>
            <person name="Yu C."/>
            <person name="Diao Y."/>
            <person name="Lu Q."/>
            <person name="Zhao J."/>
            <person name="Cui S."/>
            <person name="Peng C."/>
            <person name="He B."/>
            <person name="Liu H."/>
        </authorList>
    </citation>
    <scope>NUCLEOTIDE SEQUENCE [LARGE SCALE GENOMIC DNA]</scope>
    <source>
        <strain evidence="8">Sdau11-99</strain>
    </source>
</reference>
<dbReference type="CDD" id="cd04301">
    <property type="entry name" value="NAT_SF"/>
    <property type="match status" value="2"/>
</dbReference>
<evidence type="ECO:0000313" key="9">
    <source>
        <dbReference type="Proteomes" id="UP000572817"/>
    </source>
</evidence>
<dbReference type="InterPro" id="IPR016181">
    <property type="entry name" value="Acyl_CoA_acyltransferase"/>
</dbReference>
<dbReference type="AlphaFoldDB" id="A0A8H4N3M3"/>
<feature type="domain" description="N-acetyltransferase" evidence="7">
    <location>
        <begin position="723"/>
        <end position="873"/>
    </location>
</feature>
<comment type="caution">
    <text evidence="8">The sequence shown here is derived from an EMBL/GenBank/DDBJ whole genome shotgun (WGS) entry which is preliminary data.</text>
</comment>
<dbReference type="Pfam" id="PF01915">
    <property type="entry name" value="Glyco_hydro_3_C"/>
    <property type="match status" value="1"/>
</dbReference>
<dbReference type="PROSITE" id="PS51186">
    <property type="entry name" value="GNAT"/>
    <property type="match status" value="2"/>
</dbReference>